<dbReference type="KEGG" id="xla:108716592"/>
<feature type="region of interest" description="Disordered" evidence="2">
    <location>
        <begin position="1"/>
        <end position="39"/>
    </location>
</feature>
<feature type="coiled-coil region" evidence="1">
    <location>
        <begin position="174"/>
        <end position="201"/>
    </location>
</feature>
<sequence>MQDGIDQRVGALPAQKNHGRKGSGSSEETTSTRRVKLQTSFPPIHLSLISSSKPLDKKHKDYASSLDISRDVRGEKINLPQVENGSENIPKTVKTFPEKFKYTKDYGCNISSLASTPPLPYSSQKDSRTDRQTRLEVPVTKCTTDRLSPDTAKLPECPLCKNERRIRNDYDKVILQSKKEKEVLQQKVSQLEAELEKLDDFAKWMRKREGDVLPVSSEQEHDIEGCSDLRSLDNIYMNRGPNGISWEDYRLLQEKNKEKQEQIDCYTSEIEGLKAQLNKMREAEREQEQLLRIKQSTVALDIDNLKSQLEKAQEHEKLKVANLENEKANILLQMDSMKGELEKFKKRRSLLTAELRKEKDGLFMENEKLKEYADKIKAENAALSETVQILQKDLEKRSVVSCYPPQVYTAGAEVLLITHRSSTENVRAVGTEYQYQEVCGCGRTHQNVSLTSAKGALTQAQEDEVRIKELYKQMKRERNLLLDVMVIMYTRRWFVEEAVPHVKRALRKCGAFSDDVELDMGR</sequence>
<name>A0A8J0VAL1_XENLA</name>
<evidence type="ECO:0000313" key="4">
    <source>
        <dbReference type="RefSeq" id="XP_018118326.1"/>
    </source>
</evidence>
<feature type="coiled-coil region" evidence="1">
    <location>
        <begin position="249"/>
        <end position="393"/>
    </location>
</feature>
<evidence type="ECO:0000313" key="3">
    <source>
        <dbReference type="Proteomes" id="UP000186698"/>
    </source>
</evidence>
<dbReference type="AlphaFoldDB" id="A0A8J0VAL1"/>
<reference evidence="4" key="1">
    <citation type="submission" date="2025-08" db="UniProtKB">
        <authorList>
            <consortium name="RefSeq"/>
        </authorList>
    </citation>
    <scope>IDENTIFICATION</scope>
    <source>
        <strain evidence="4">J_2021</strain>
        <tissue evidence="4">Erythrocytes</tissue>
    </source>
</reference>
<feature type="compositionally biased region" description="Basic and acidic residues" evidence="2">
    <location>
        <begin position="125"/>
        <end position="134"/>
    </location>
</feature>
<organism evidence="3 4">
    <name type="scientific">Xenopus laevis</name>
    <name type="common">African clawed frog</name>
    <dbReference type="NCBI Taxonomy" id="8355"/>
    <lineage>
        <taxon>Eukaryota</taxon>
        <taxon>Metazoa</taxon>
        <taxon>Chordata</taxon>
        <taxon>Craniata</taxon>
        <taxon>Vertebrata</taxon>
        <taxon>Euteleostomi</taxon>
        <taxon>Amphibia</taxon>
        <taxon>Batrachia</taxon>
        <taxon>Anura</taxon>
        <taxon>Pipoidea</taxon>
        <taxon>Pipidae</taxon>
        <taxon>Xenopodinae</taxon>
        <taxon>Xenopus</taxon>
        <taxon>Xenopus</taxon>
    </lineage>
</organism>
<protein>
    <submittedName>
        <fullName evidence="4">Uncharacterized protein LOC108716592 isoform X1</fullName>
    </submittedName>
</protein>
<evidence type="ECO:0000256" key="1">
    <source>
        <dbReference type="SAM" id="Coils"/>
    </source>
</evidence>
<dbReference type="RefSeq" id="XP_018118326.1">
    <property type="nucleotide sequence ID" value="XM_018262837.2"/>
</dbReference>
<feature type="region of interest" description="Disordered" evidence="2">
    <location>
        <begin position="113"/>
        <end position="134"/>
    </location>
</feature>
<proteinExistence type="predicted"/>
<evidence type="ECO:0000256" key="2">
    <source>
        <dbReference type="SAM" id="MobiDB-lite"/>
    </source>
</evidence>
<dbReference type="GeneID" id="108716592"/>
<dbReference type="OrthoDB" id="8902463at2759"/>
<keyword evidence="3" id="KW-1185">Reference proteome</keyword>
<accession>A0A8J0VAL1</accession>
<gene>
    <name evidence="4" type="primary">LOC108716592</name>
</gene>
<keyword evidence="1" id="KW-0175">Coiled coil</keyword>
<dbReference type="Proteomes" id="UP000186698">
    <property type="component" value="Chromosome 5L"/>
</dbReference>